<organism evidence="3 4">
    <name type="scientific">Zasmidium cellare</name>
    <name type="common">Wine cellar mold</name>
    <name type="synonym">Racodium cellare</name>
    <dbReference type="NCBI Taxonomy" id="395010"/>
    <lineage>
        <taxon>Eukaryota</taxon>
        <taxon>Fungi</taxon>
        <taxon>Dikarya</taxon>
        <taxon>Ascomycota</taxon>
        <taxon>Pezizomycotina</taxon>
        <taxon>Dothideomycetes</taxon>
        <taxon>Dothideomycetidae</taxon>
        <taxon>Mycosphaerellales</taxon>
        <taxon>Mycosphaerellaceae</taxon>
        <taxon>Zasmidium</taxon>
    </lineage>
</organism>
<comment type="caution">
    <text evidence="3">The sequence shown here is derived from an EMBL/GenBank/DDBJ whole genome shotgun (WGS) entry which is preliminary data.</text>
</comment>
<dbReference type="InterPro" id="IPR002401">
    <property type="entry name" value="Cyt_P450_E_grp-I"/>
</dbReference>
<dbReference type="InterPro" id="IPR036396">
    <property type="entry name" value="Cyt_P450_sf"/>
</dbReference>
<dbReference type="PANTHER" id="PTHR24305">
    <property type="entry name" value="CYTOCHROME P450"/>
    <property type="match status" value="1"/>
</dbReference>
<keyword evidence="1" id="KW-0539">Nucleus</keyword>
<dbReference type="SUPFAM" id="SSF48264">
    <property type="entry name" value="Cytochrome P450"/>
    <property type="match status" value="1"/>
</dbReference>
<evidence type="ECO:0000313" key="4">
    <source>
        <dbReference type="Proteomes" id="UP001305779"/>
    </source>
</evidence>
<proteinExistence type="predicted"/>
<evidence type="ECO:0000259" key="2">
    <source>
        <dbReference type="SMART" id="SM00906"/>
    </source>
</evidence>
<protein>
    <recommendedName>
        <fullName evidence="2">Xylanolytic transcriptional activator regulatory domain-containing protein</fullName>
    </recommendedName>
</protein>
<dbReference type="CDD" id="cd11060">
    <property type="entry name" value="CYP57A1-like"/>
    <property type="match status" value="1"/>
</dbReference>
<evidence type="ECO:0000256" key="1">
    <source>
        <dbReference type="ARBA" id="ARBA00023242"/>
    </source>
</evidence>
<dbReference type="PANTHER" id="PTHR24305:SF168">
    <property type="entry name" value="P450, PUTATIVE (EUROFUNG)-RELATED"/>
    <property type="match status" value="1"/>
</dbReference>
<dbReference type="PRINTS" id="PR00463">
    <property type="entry name" value="EP450I"/>
</dbReference>
<dbReference type="InterPro" id="IPR050121">
    <property type="entry name" value="Cytochrome_P450_monoxygenase"/>
</dbReference>
<evidence type="ECO:0000313" key="3">
    <source>
        <dbReference type="EMBL" id="KAK4508638.1"/>
    </source>
</evidence>
<feature type="domain" description="Xylanolytic transcriptional activator regulatory" evidence="2">
    <location>
        <begin position="735"/>
        <end position="805"/>
    </location>
</feature>
<dbReference type="SMART" id="SM00906">
    <property type="entry name" value="Fungal_trans"/>
    <property type="match status" value="1"/>
</dbReference>
<accession>A0ABR0F5C4</accession>
<dbReference type="PRINTS" id="PR00385">
    <property type="entry name" value="P450"/>
</dbReference>
<dbReference type="InterPro" id="IPR001128">
    <property type="entry name" value="Cyt_P450"/>
</dbReference>
<sequence length="1093" mass="122507">MLFIILIPLALISYLIVSFARNYYRLPRSFRGPFLACISDFWLFRQCITANLHYAEQALLHENASTPGTTPNFARIGPNVVVTNDPDLLRHMSLPKSRWTRSGWYSGFEMGGKTPHVFAERDEGRHKDLRGRLGNGYSGKGVDSLEPCIDAETANFITLLREQYARPRKTLDMTRLSQYFTLDVLSSIAFGEAFGFMASNSDKWDFVAGNESFLPMLQLITDLSFVRKFFHNPIVSSLLSPKETDPTGQGRVRRFAAEAIAHRFESGKEGRNDMLGSFKAHGLSLEECKSESLIQVIAGTDSTSTVLRMTMLYIASNPLVYRRLQAEVDSADVPSDTIIPDSTARQLPYLQAVIWEGLRKTPPLFGLESKVAPKGGETVNGVFFSGGVEVVNCLHAVTHREDIFGEDVEVFRPERWMGLEGEGRRKFESVVELVFGTGRYGCLGRNIAWIELGKVFFELMRHFDWEVEDPLKPIEKSRGHGAWVQKGMRMRLQKENQKLREALESSRQQQTVCPPLDEALNSPPATVSTRSQVQPLALDPVIKHVGRLVSTGPGQDVFAGSTTGVHFIRSAELKYQRLFESSEAFGEVFFRTNLLPHPASEKISSFGLPCAQIDHGVILSRSREYYMEKLDGYLLGWNQMFPVLCHRQAKEMLTSVLDAVSLGQHAKVSGLHQMLLMLAIETCMCNDDHRDECARYYNAAAQLESGATTQINLETMQSLLLKAIFDQLSGQHALVVQVVGRAVRVAQALGLHRNSRRFKFCAGEKELRTRLWWCVSMLEIISHGLPKLIRSADVDAGLPIDCDLEDSTASELPVPLPGESSSSTLLVAMCQLVTIMQRITETLFTTTDRRNGERKIRELGDQLRAWTDGFAALLDASPGLRHNNSLFVGYLRLLSLFNIILIHQPGLTFDDDHPQFSTSLSRSTEAAVAILTLLQDFSEEHRLFYLPPEGTRIVFQSLLICFFYAWHHGSLKVPASTPLNGDGSSHPSHASLESLVEVGLQLIEALLLECPSVEVRGELEQAVHTFRSMSRRTHDLFGQPGELEPENSTLGGQLLEDDFLTDWPSTLWDLNDSDFAEWSETYAHALFPTEHEL</sequence>
<dbReference type="Pfam" id="PF04082">
    <property type="entry name" value="Fungal_trans"/>
    <property type="match status" value="1"/>
</dbReference>
<dbReference type="EMBL" id="JAXOVC010000001">
    <property type="protein sequence ID" value="KAK4508638.1"/>
    <property type="molecule type" value="Genomic_DNA"/>
</dbReference>
<dbReference type="Gene3D" id="1.10.630.10">
    <property type="entry name" value="Cytochrome P450"/>
    <property type="match status" value="1"/>
</dbReference>
<dbReference type="CDD" id="cd12148">
    <property type="entry name" value="fungal_TF_MHR"/>
    <property type="match status" value="1"/>
</dbReference>
<dbReference type="Proteomes" id="UP001305779">
    <property type="component" value="Unassembled WGS sequence"/>
</dbReference>
<dbReference type="Pfam" id="PF00067">
    <property type="entry name" value="p450"/>
    <property type="match status" value="1"/>
</dbReference>
<gene>
    <name evidence="3" type="ORF">PRZ48_002377</name>
</gene>
<reference evidence="3 4" key="1">
    <citation type="journal article" date="2023" name="G3 (Bethesda)">
        <title>A chromosome-level genome assembly of Zasmidium syzygii isolated from banana leaves.</title>
        <authorList>
            <person name="van Westerhoven A.C."/>
            <person name="Mehrabi R."/>
            <person name="Talebi R."/>
            <person name="Steentjes M.B.F."/>
            <person name="Corcolon B."/>
            <person name="Chong P.A."/>
            <person name="Kema G.H.J."/>
            <person name="Seidl M.F."/>
        </authorList>
    </citation>
    <scope>NUCLEOTIDE SEQUENCE [LARGE SCALE GENOMIC DNA]</scope>
    <source>
        <strain evidence="3 4">P124</strain>
    </source>
</reference>
<name>A0ABR0F5C4_ZASCE</name>
<dbReference type="InterPro" id="IPR007219">
    <property type="entry name" value="XnlR_reg_dom"/>
</dbReference>
<keyword evidence="4" id="KW-1185">Reference proteome</keyword>